<sequence>MIIKSKFHETTIEKTIVKLHS</sequence>
<accession>A0A0A8Z5Z0</accession>
<reference evidence="1" key="1">
    <citation type="submission" date="2014-09" db="EMBL/GenBank/DDBJ databases">
        <authorList>
            <person name="Magalhaes I.L.F."/>
            <person name="Oliveira U."/>
            <person name="Santos F.R."/>
            <person name="Vidigal T.H.D.A."/>
            <person name="Brescovit A.D."/>
            <person name="Santos A.J."/>
        </authorList>
    </citation>
    <scope>NUCLEOTIDE SEQUENCE</scope>
    <source>
        <tissue evidence="1">Shoot tissue taken approximately 20 cm above the soil surface</tissue>
    </source>
</reference>
<protein>
    <submittedName>
        <fullName evidence="1">Uncharacterized protein</fullName>
    </submittedName>
</protein>
<reference evidence="1" key="2">
    <citation type="journal article" date="2015" name="Data Brief">
        <title>Shoot transcriptome of the giant reed, Arundo donax.</title>
        <authorList>
            <person name="Barrero R.A."/>
            <person name="Guerrero F.D."/>
            <person name="Moolhuijzen P."/>
            <person name="Goolsby J.A."/>
            <person name="Tidwell J."/>
            <person name="Bellgard S.E."/>
            <person name="Bellgard M.I."/>
        </authorList>
    </citation>
    <scope>NUCLEOTIDE SEQUENCE</scope>
    <source>
        <tissue evidence="1">Shoot tissue taken approximately 20 cm above the soil surface</tissue>
    </source>
</reference>
<dbReference type="AlphaFoldDB" id="A0A0A8Z5Z0"/>
<evidence type="ECO:0000313" key="1">
    <source>
        <dbReference type="EMBL" id="JAD33083.1"/>
    </source>
</evidence>
<dbReference type="EMBL" id="GBRH01264812">
    <property type="protein sequence ID" value="JAD33083.1"/>
    <property type="molecule type" value="Transcribed_RNA"/>
</dbReference>
<organism evidence="1">
    <name type="scientific">Arundo donax</name>
    <name type="common">Giant reed</name>
    <name type="synonym">Donax arundinaceus</name>
    <dbReference type="NCBI Taxonomy" id="35708"/>
    <lineage>
        <taxon>Eukaryota</taxon>
        <taxon>Viridiplantae</taxon>
        <taxon>Streptophyta</taxon>
        <taxon>Embryophyta</taxon>
        <taxon>Tracheophyta</taxon>
        <taxon>Spermatophyta</taxon>
        <taxon>Magnoliopsida</taxon>
        <taxon>Liliopsida</taxon>
        <taxon>Poales</taxon>
        <taxon>Poaceae</taxon>
        <taxon>PACMAD clade</taxon>
        <taxon>Arundinoideae</taxon>
        <taxon>Arundineae</taxon>
        <taxon>Arundo</taxon>
    </lineage>
</organism>
<proteinExistence type="predicted"/>
<name>A0A0A8Z5Z0_ARUDO</name>